<dbReference type="SUPFAM" id="SSF51419">
    <property type="entry name" value="PLP-binding barrel"/>
    <property type="match status" value="1"/>
</dbReference>
<evidence type="ECO:0000313" key="7">
    <source>
        <dbReference type="Proteomes" id="UP000007384"/>
    </source>
</evidence>
<dbReference type="GO" id="GO:0030170">
    <property type="term" value="F:pyridoxal phosphate binding"/>
    <property type="evidence" value="ECO:0007669"/>
    <property type="project" value="UniProtKB-UniRule"/>
</dbReference>
<evidence type="ECO:0000259" key="5">
    <source>
        <dbReference type="Pfam" id="PF01168"/>
    </source>
</evidence>
<evidence type="ECO:0000256" key="2">
    <source>
        <dbReference type="HAMAP-Rule" id="MF_02087"/>
    </source>
</evidence>
<dbReference type="Proteomes" id="UP000007384">
    <property type="component" value="Chromosome"/>
</dbReference>
<organism evidence="6 7">
    <name type="scientific">Fervidobacterium pennivorans (strain DSM 9078 / Ven5)</name>
    <dbReference type="NCBI Taxonomy" id="771875"/>
    <lineage>
        <taxon>Bacteria</taxon>
        <taxon>Thermotogati</taxon>
        <taxon>Thermotogota</taxon>
        <taxon>Thermotogae</taxon>
        <taxon>Thermotogales</taxon>
        <taxon>Fervidobacteriaceae</taxon>
        <taxon>Fervidobacterium</taxon>
    </lineage>
</organism>
<protein>
    <recommendedName>
        <fullName evidence="2">Pyridoxal phosphate homeostasis protein</fullName>
        <shortName evidence="2">PLP homeostasis protein</shortName>
    </recommendedName>
</protein>
<accession>H9UAJ1</accession>
<dbReference type="Pfam" id="PF01168">
    <property type="entry name" value="Ala_racemase_N"/>
    <property type="match status" value="1"/>
</dbReference>
<comment type="similarity">
    <text evidence="2 4">Belongs to the pyridoxal phosphate-binding protein YggS/PROSC family.</text>
</comment>
<dbReference type="CDD" id="cd00635">
    <property type="entry name" value="PLPDE_III_YBL036c_like"/>
    <property type="match status" value="1"/>
</dbReference>
<comment type="cofactor">
    <cofactor evidence="3">
        <name>pyridoxal 5'-phosphate</name>
        <dbReference type="ChEBI" id="CHEBI:597326"/>
    </cofactor>
</comment>
<dbReference type="PANTHER" id="PTHR10146">
    <property type="entry name" value="PROLINE SYNTHETASE CO-TRANSCRIBED BACTERIAL HOMOLOG PROTEIN"/>
    <property type="match status" value="1"/>
</dbReference>
<dbReference type="FunFam" id="3.20.20.10:FF:000018">
    <property type="entry name" value="Pyridoxal phosphate homeostasis protein"/>
    <property type="match status" value="1"/>
</dbReference>
<dbReference type="RefSeq" id="WP_014451000.1">
    <property type="nucleotide sequence ID" value="NC_017095.1"/>
</dbReference>
<dbReference type="EMBL" id="CP003260">
    <property type="protein sequence ID" value="AFG34534.1"/>
    <property type="molecule type" value="Genomic_DNA"/>
</dbReference>
<dbReference type="AlphaFoldDB" id="H9UAJ1"/>
<feature type="domain" description="Alanine racemase N-terminal" evidence="5">
    <location>
        <begin position="15"/>
        <end position="228"/>
    </location>
</feature>
<gene>
    <name evidence="6" type="ordered locus">Ferpe_0394</name>
</gene>
<dbReference type="NCBIfam" id="TIGR00044">
    <property type="entry name" value="YggS family pyridoxal phosphate-dependent enzyme"/>
    <property type="match status" value="1"/>
</dbReference>
<dbReference type="STRING" id="771875.Ferpe_0394"/>
<dbReference type="HAMAP" id="MF_02087">
    <property type="entry name" value="PLP_homeostasis"/>
    <property type="match status" value="1"/>
</dbReference>
<proteinExistence type="inferred from homology"/>
<dbReference type="PIRSF" id="PIRSF004848">
    <property type="entry name" value="YBL036c_PLPDEIII"/>
    <property type="match status" value="1"/>
</dbReference>
<dbReference type="InterPro" id="IPR029066">
    <property type="entry name" value="PLP-binding_barrel"/>
</dbReference>
<evidence type="ECO:0000256" key="4">
    <source>
        <dbReference type="RuleBase" id="RU004514"/>
    </source>
</evidence>
<evidence type="ECO:0000313" key="6">
    <source>
        <dbReference type="EMBL" id="AFG34534.1"/>
    </source>
</evidence>
<name>H9UAJ1_FERPD</name>
<dbReference type="InterPro" id="IPR001608">
    <property type="entry name" value="Ala_racemase_N"/>
</dbReference>
<keyword evidence="7" id="KW-1185">Reference proteome</keyword>
<dbReference type="Gene3D" id="3.20.20.10">
    <property type="entry name" value="Alanine racemase"/>
    <property type="match status" value="1"/>
</dbReference>
<sequence length="232" mass="26551">MITEEELRKNYETVLNNIRIHAEKVGRNCDEIKLVAVTKTQPIEVLNLALNVGIKVFGENYAQELRDKAKVLQNLGIEWHFIGRIQTNKVKYIVPVAKLIHSVYRLEELEEIDKVAKKLDKTQLVLLEVNVSGEETKAGLQPEQVRNFLIEASKYTNVKIVGLMTMAPYIEPEMTRVYFKKLRALRDELKSDFPDIVELSMGMTNDYTVAVEEGSTIVRIGTALFGERKSKR</sequence>
<dbReference type="HOGENOM" id="CLU_059988_1_0_0"/>
<dbReference type="eggNOG" id="COG0325">
    <property type="taxonomic scope" value="Bacteria"/>
</dbReference>
<dbReference type="KEGG" id="fpe:Ferpe_0394"/>
<evidence type="ECO:0000256" key="3">
    <source>
        <dbReference type="PIRSR" id="PIRSR004848-1"/>
    </source>
</evidence>
<dbReference type="PROSITE" id="PS01211">
    <property type="entry name" value="UPF0001"/>
    <property type="match status" value="1"/>
</dbReference>
<comment type="function">
    <text evidence="2">Pyridoxal 5'-phosphate (PLP)-binding protein, which is involved in PLP homeostasis.</text>
</comment>
<dbReference type="InterPro" id="IPR011078">
    <property type="entry name" value="PyrdxlP_homeostasis"/>
</dbReference>
<dbReference type="PATRIC" id="fig|771875.3.peg.401"/>
<feature type="modified residue" description="N6-(pyridoxal phosphate)lysine" evidence="2 3">
    <location>
        <position position="39"/>
    </location>
</feature>
<dbReference type="PANTHER" id="PTHR10146:SF14">
    <property type="entry name" value="PYRIDOXAL PHOSPHATE HOMEOSTASIS PROTEIN"/>
    <property type="match status" value="1"/>
</dbReference>
<evidence type="ECO:0000256" key="1">
    <source>
        <dbReference type="ARBA" id="ARBA00022898"/>
    </source>
</evidence>
<keyword evidence="1 2" id="KW-0663">Pyridoxal phosphate</keyword>
<reference evidence="6" key="1">
    <citation type="submission" date="2012-03" db="EMBL/GenBank/DDBJ databases">
        <title>Complete sequence of Fervidobacterium pennivorans DSM 9078.</title>
        <authorList>
            <consortium name="US DOE Joint Genome Institute"/>
            <person name="Lucas S."/>
            <person name="Han J."/>
            <person name="Lapidus A."/>
            <person name="Cheng J.-F."/>
            <person name="Goodwin L."/>
            <person name="Pitluck S."/>
            <person name="Peters L."/>
            <person name="Ovchinnikova G."/>
            <person name="Lu M."/>
            <person name="Detter J.C."/>
            <person name="Han C."/>
            <person name="Tapia R."/>
            <person name="Land M."/>
            <person name="Hauser L."/>
            <person name="Kyrpides N."/>
            <person name="Ivanova N."/>
            <person name="Pagani I."/>
            <person name="Noll K.M."/>
            <person name="Woyke T."/>
        </authorList>
    </citation>
    <scope>NUCLEOTIDE SEQUENCE</scope>
    <source>
        <strain evidence="6">DSM 9078</strain>
    </source>
</reference>